<dbReference type="SMART" id="SM00635">
    <property type="entry name" value="BID_2"/>
    <property type="match status" value="4"/>
</dbReference>
<dbReference type="Gene3D" id="2.70.98.70">
    <property type="match status" value="1"/>
</dbReference>
<evidence type="ECO:0000256" key="1">
    <source>
        <dbReference type="ARBA" id="ARBA00004196"/>
    </source>
</evidence>
<dbReference type="Pfam" id="PF02368">
    <property type="entry name" value="Big_2"/>
    <property type="match status" value="1"/>
</dbReference>
<dbReference type="InterPro" id="IPR012480">
    <property type="entry name" value="Hepar_II_III_C"/>
</dbReference>
<evidence type="ECO:0000313" key="4">
    <source>
        <dbReference type="Proteomes" id="UP001596989"/>
    </source>
</evidence>
<dbReference type="PANTHER" id="PTHR43308">
    <property type="entry name" value="OUTER MEMBRANE PROTEIN ALPHA-RELATED"/>
    <property type="match status" value="1"/>
</dbReference>
<reference evidence="4" key="1">
    <citation type="journal article" date="2019" name="Int. J. Syst. Evol. Microbiol.">
        <title>The Global Catalogue of Microorganisms (GCM) 10K type strain sequencing project: providing services to taxonomists for standard genome sequencing and annotation.</title>
        <authorList>
            <consortium name="The Broad Institute Genomics Platform"/>
            <consortium name="The Broad Institute Genome Sequencing Center for Infectious Disease"/>
            <person name="Wu L."/>
            <person name="Ma J."/>
        </authorList>
    </citation>
    <scope>NUCLEOTIDE SEQUENCE [LARGE SCALE GENOMIC DNA]</scope>
    <source>
        <strain evidence="4">CCUG 59129</strain>
    </source>
</reference>
<dbReference type="RefSeq" id="WP_377562152.1">
    <property type="nucleotide sequence ID" value="NZ_JBHTJZ010000005.1"/>
</dbReference>
<dbReference type="SUPFAM" id="SSF49785">
    <property type="entry name" value="Galactose-binding domain-like"/>
    <property type="match status" value="1"/>
</dbReference>
<evidence type="ECO:0000313" key="3">
    <source>
        <dbReference type="EMBL" id="MFD0958388.1"/>
    </source>
</evidence>
<feature type="domain" description="SLH" evidence="2">
    <location>
        <begin position="2050"/>
        <end position="2109"/>
    </location>
</feature>
<dbReference type="InterPro" id="IPR008964">
    <property type="entry name" value="Invasin/intimin_cell_adhesion"/>
</dbReference>
<feature type="domain" description="SLH" evidence="2">
    <location>
        <begin position="2110"/>
        <end position="2173"/>
    </location>
</feature>
<protein>
    <submittedName>
        <fullName evidence="3">S-layer homology domain-containing protein</fullName>
    </submittedName>
</protein>
<proteinExistence type="predicted"/>
<dbReference type="SUPFAM" id="SSF48230">
    <property type="entry name" value="Chondroitin AC/alginate lyase"/>
    <property type="match status" value="1"/>
</dbReference>
<dbReference type="InterPro" id="IPR008979">
    <property type="entry name" value="Galactose-bd-like_sf"/>
</dbReference>
<gene>
    <name evidence="3" type="ORF">ACFQ2I_03220</name>
</gene>
<dbReference type="InterPro" id="IPR051465">
    <property type="entry name" value="Cell_Envelope_Struct_Comp"/>
</dbReference>
<dbReference type="EMBL" id="JBHTJZ010000005">
    <property type="protein sequence ID" value="MFD0958388.1"/>
    <property type="molecule type" value="Genomic_DNA"/>
</dbReference>
<comment type="caution">
    <text evidence="3">The sequence shown here is derived from an EMBL/GenBank/DDBJ whole genome shotgun (WGS) entry which is preliminary data.</text>
</comment>
<dbReference type="InterPro" id="IPR001119">
    <property type="entry name" value="SLH_dom"/>
</dbReference>
<dbReference type="Gene3D" id="1.50.10.100">
    <property type="entry name" value="Chondroitin AC/alginate lyase"/>
    <property type="match status" value="1"/>
</dbReference>
<name>A0ABW3HLM8_9BACL</name>
<evidence type="ECO:0000259" key="2">
    <source>
        <dbReference type="PROSITE" id="PS51272"/>
    </source>
</evidence>
<dbReference type="Gene3D" id="2.60.40.1080">
    <property type="match status" value="4"/>
</dbReference>
<dbReference type="PANTHER" id="PTHR43308:SF5">
    <property type="entry name" value="S-LAYER PROTEIN _ PEPTIDOGLYCAN ENDO-BETA-N-ACETYLGLUCOSAMINIDASE"/>
    <property type="match status" value="1"/>
</dbReference>
<dbReference type="InterPro" id="IPR003343">
    <property type="entry name" value="Big_2"/>
</dbReference>
<dbReference type="SUPFAM" id="SSF49373">
    <property type="entry name" value="Invasin/intimin cell-adhesion fragments"/>
    <property type="match status" value="3"/>
</dbReference>
<dbReference type="Pfam" id="PF00395">
    <property type="entry name" value="SLH"/>
    <property type="match status" value="3"/>
</dbReference>
<accession>A0ABW3HLM8</accession>
<keyword evidence="4" id="KW-1185">Reference proteome</keyword>
<sequence>MNMVTRVNYLHQQSYRSWFARVLVLLLVFTSIPLGKQEVLSAASNGSIVYDFKQDMNAGIENTGWEIADMHPTLMLPNRVRNQNYGLQIQSGEIGQYIVFNIIVPKSTSYRIEFNGAGYGLGGIGAIHIDGVNIGTYNFFSADDRDDKGYETYGIIQLSSGVHQLTLEAAEIPLGGSLNMYPASLKLTPMETVTVLESIKYDFRQDMNSGINELGWEIADMHPDLMLPGRVRNQSYGLQIQSGKIGQYVIIDINVPEDSLYTVKFNGAGYGGGGIGSLYIDEFNVGSYNFFSDVEMNEKGQETYGVIELSRGIHQFKIEATEIPLGGSLNMYPAELELVKQPILEEITMKAENHEFIIGQRTAMKLRGTSIDSAYIEYDLNAFNDAIITFTSSNEAVASVDNNGVVTAKQVGQTTIAVTVDWGGVTKTASADITVTDQTLHLIAVSAAQSSLTIKETTNILVEGKLEDGTVIHMEGATIRYESLDPNVATVSSVGVVTAVNTGETRINVEATLGPVTVQGFVEITVTGAILEFFTAKLAETKLFVGDHRRIYIEGVMTDGSPIDLEQCTIEYSSSNPTIADVQDGKVIVQQPGSATIHVTLTLDDVVKTAEIPITAQVVSNSKTRQTYYTPAKISAARHNVNAYSWAGAMRDGAVVGAEKYLALGLDYLWEMVTTQDIPRSYAVNENKGSPISGNEINGYGNYPYKADPNMPWKLIDPSAKDAQGNNYVYPTNDFGKYYESGLDEQGIFRRELANSEFLVNELYPEKGPTWGVDDGYGWIDDQGNRYTFIAYYAHWYIWKGIVEESLNAFRDAYLFTGDQKYAHAGIILLDRIADVYPEMDSSQFAWDDGFLNSHGGTGMGKVIGSIWETSLARNFISAYDAFFNEIDDTEVIAFLSGKAEQYDLGVLKSSGTGIRRNIEDGILREIYPAVQSARIRGNNGMHQSTLAMAAVVLDHFPETKEWLDFTFQAGGLARNPWRVTGGNILVSMVNDVDRDGAGNEAAPQYNGLWLNDYMNVAEILDGYDFYPEVDLFSNVKFRKMFTAQYPLMMLDRYTPSIGDSGYAGNPGLNLNKTQMIQAFDKYRDPLFAQISYFLNHNRSTDLYGGIFSNNPELLGDEVQAVIDEYGPLQLNSSNLTGYGFTALRDGIRTTQGQVGYSYLFPNLNIAEQSVQTKVYDNVSAVQLEANEEGHSIAFSFSVDTAGEYEVALRPIRAQSYGIYNVYIDDQFVKEFDFYGFSNELDLLTVMELSEGEHSIKFVNSGKREESGNYKLAVTELQLNIVQEEEDMAGSVDTMRGLWMYYGLNSGHGHRDTLNLGLHAFGLDLAPDLGYPRFGDSFDVNRFEWVNNTVSHNTVVVDKGKQTSHVVGIPRHYEGEGKVKLIDVEAPNVYPDTSQYRRTSAMIQVDEANSYVVDFFRVSGGNDHHFSFHSMDADVTIEGVELVSQTDSDGQYIGSYAGVDVPFGKRADSVDGTGYMGSGFHWLKDVERSENVPQSFSVDWNVKDTWNIYGNGLGAETDVHLRMTMLTEFDDVALANGVPPDNKPGNPEKIKYFIGHRKGENLESLFASVIEPYKNSRFVSSIEKVTVKQDGVHADPNNVQAIKVILDSGRTDYIVYSLDTSTEYIVADTFRFKGFFGVYSEVNDEVVYQYIVDGTVFAPIESSDQIALPRIEGNVIDFTRDLSLQNFIDIDMDLMGVSIDDLVGKWIYIANDGIRNAVYEIKGVMPLTRGYRLDLGDTTLIRSFVDANDFDLGYVYDITEGAEFIIPLSKEKDYQTTERDAVRLEIVGIPATPKVGNHAQINVAAVYEDDTTMDVTDLSSFISNNPYVADVDESGLITFNEQGTTEISVAYGQLEQKIHLEVEAAASNVIPSVLNDDAHPQPDENGHVHITLNGTETSVALEQELLQQATQITIVQGEMVLMFSKEAIQQLLQQMASAETGASKKEPLLVSIRENEVDNELLAKASDKAHADLGTISAIYDIQLSHANGSVTLDSPLTVRTKIDPQADQSLLGVYFIGEDGALLYLGGQFSRDEVEVSIPYAGKVVVLSYDKSFDDVDPAYWAHGMLKRMAALHLIEGTSESTYEPLRAVTRAEFAAMLVRLLGLEAELSDVHFADVSTTDWYASAIAAAAKAGIVNGMEEGIFAPNRSITREEMVVMLVRAYNTVVNSPSAQVSGFTDREQTSDWARASLDKAAALGLISGRADNLFVPQGITNRAEGAQAIYNLLGLFNN</sequence>
<organism evidence="3 4">
    <name type="scientific">Paenibacillus chungangensis</name>
    <dbReference type="NCBI Taxonomy" id="696535"/>
    <lineage>
        <taxon>Bacteria</taxon>
        <taxon>Bacillati</taxon>
        <taxon>Bacillota</taxon>
        <taxon>Bacilli</taxon>
        <taxon>Bacillales</taxon>
        <taxon>Paenibacillaceae</taxon>
        <taxon>Paenibacillus</taxon>
    </lineage>
</organism>
<dbReference type="Gene3D" id="2.60.120.260">
    <property type="entry name" value="Galactose-binding domain-like"/>
    <property type="match status" value="3"/>
</dbReference>
<dbReference type="Pfam" id="PF07940">
    <property type="entry name" value="Hepar_II_III_C"/>
    <property type="match status" value="1"/>
</dbReference>
<dbReference type="PROSITE" id="PS51272">
    <property type="entry name" value="SLH"/>
    <property type="match status" value="3"/>
</dbReference>
<feature type="domain" description="SLH" evidence="2">
    <location>
        <begin position="2174"/>
        <end position="2232"/>
    </location>
</feature>
<dbReference type="Proteomes" id="UP001596989">
    <property type="component" value="Unassembled WGS sequence"/>
</dbReference>
<comment type="subcellular location">
    <subcellularLocation>
        <location evidence="1">Cell envelope</location>
    </subcellularLocation>
</comment>
<dbReference type="InterPro" id="IPR008929">
    <property type="entry name" value="Chondroitin_lyas"/>
</dbReference>